<gene>
    <name evidence="4" type="ORF">ACIGXA_11480</name>
</gene>
<dbReference type="RefSeq" id="WP_399647272.1">
    <property type="nucleotide sequence ID" value="NZ_JBITYG010000003.1"/>
</dbReference>
<protein>
    <submittedName>
        <fullName evidence="4">Glycosyltransferase</fullName>
        <ecNumber evidence="4">2.4.-.-</ecNumber>
    </submittedName>
</protein>
<organism evidence="4 5">
    <name type="scientific">Streptomyces fildesensis</name>
    <dbReference type="NCBI Taxonomy" id="375757"/>
    <lineage>
        <taxon>Bacteria</taxon>
        <taxon>Bacillati</taxon>
        <taxon>Actinomycetota</taxon>
        <taxon>Actinomycetes</taxon>
        <taxon>Kitasatosporales</taxon>
        <taxon>Streptomycetaceae</taxon>
        <taxon>Streptomyces</taxon>
    </lineage>
</organism>
<sequence>MRVAMLSGPDGPRRPDAWHRAAATVADVVELVTVDSLSTPPLPGLPFAGRDERCPHRYEIEAAHGGRSRPAAGAVGQRATVSRMEAVLRVETAECGAIDVLHGHAPGAAGHLPWLSRTTGIPYVLSEHDRRWLGHPTRPLPGVLERRRAARLYREAAAVLPVSDLLLARIGELGLPGRHLLVPHPVDIEALPDVPARARIRQDPVRIVAAGPLVGNEGWDVLVDAFAEALGKDPRLRLRIIGDGPGLGAVRDHLRRAGTDGAAVLTGDLGRKETLHALAHADLFVDPRHVSGFGTTALDALCCGTPVVGGRTGALPELVGGDGGVLVPPADPRALALALVEAAAELSRRQPAALADRTRRHFGTDAVGARLAAVYTGASGRA</sequence>
<dbReference type="GO" id="GO:0016757">
    <property type="term" value="F:glycosyltransferase activity"/>
    <property type="evidence" value="ECO:0007669"/>
    <property type="project" value="UniProtKB-KW"/>
</dbReference>
<evidence type="ECO:0000313" key="5">
    <source>
        <dbReference type="Proteomes" id="UP001614394"/>
    </source>
</evidence>
<dbReference type="Proteomes" id="UP001614394">
    <property type="component" value="Unassembled WGS sequence"/>
</dbReference>
<name>A0ABW8C3Y6_9ACTN</name>
<dbReference type="EMBL" id="JBITYG010000003">
    <property type="protein sequence ID" value="MFI9101134.1"/>
    <property type="molecule type" value="Genomic_DNA"/>
</dbReference>
<dbReference type="SUPFAM" id="SSF53756">
    <property type="entry name" value="UDP-Glycosyltransferase/glycogen phosphorylase"/>
    <property type="match status" value="1"/>
</dbReference>
<feature type="domain" description="Glycosyltransferase subfamily 4-like N-terminal" evidence="3">
    <location>
        <begin position="31"/>
        <end position="182"/>
    </location>
</feature>
<dbReference type="PANTHER" id="PTHR45947">
    <property type="entry name" value="SULFOQUINOVOSYL TRANSFERASE SQD2"/>
    <property type="match status" value="1"/>
</dbReference>
<dbReference type="Gene3D" id="3.40.50.2000">
    <property type="entry name" value="Glycogen Phosphorylase B"/>
    <property type="match status" value="2"/>
</dbReference>
<dbReference type="Pfam" id="PF13579">
    <property type="entry name" value="Glyco_trans_4_4"/>
    <property type="match status" value="1"/>
</dbReference>
<evidence type="ECO:0000256" key="2">
    <source>
        <dbReference type="ARBA" id="ARBA00022679"/>
    </source>
</evidence>
<evidence type="ECO:0000313" key="4">
    <source>
        <dbReference type="EMBL" id="MFI9101134.1"/>
    </source>
</evidence>
<keyword evidence="2 4" id="KW-0808">Transferase</keyword>
<keyword evidence="1 4" id="KW-0328">Glycosyltransferase</keyword>
<dbReference type="EC" id="2.4.-.-" evidence="4"/>
<evidence type="ECO:0000256" key="1">
    <source>
        <dbReference type="ARBA" id="ARBA00022676"/>
    </source>
</evidence>
<dbReference type="Pfam" id="PF13692">
    <property type="entry name" value="Glyco_trans_1_4"/>
    <property type="match status" value="1"/>
</dbReference>
<comment type="caution">
    <text evidence="4">The sequence shown here is derived from an EMBL/GenBank/DDBJ whole genome shotgun (WGS) entry which is preliminary data.</text>
</comment>
<reference evidence="4 5" key="1">
    <citation type="submission" date="2024-10" db="EMBL/GenBank/DDBJ databases">
        <title>The Natural Products Discovery Center: Release of the First 8490 Sequenced Strains for Exploring Actinobacteria Biosynthetic Diversity.</title>
        <authorList>
            <person name="Kalkreuter E."/>
            <person name="Kautsar S.A."/>
            <person name="Yang D."/>
            <person name="Bader C.D."/>
            <person name="Teijaro C.N."/>
            <person name="Fluegel L."/>
            <person name="Davis C.M."/>
            <person name="Simpson J.R."/>
            <person name="Lauterbach L."/>
            <person name="Steele A.D."/>
            <person name="Gui C."/>
            <person name="Meng S."/>
            <person name="Li G."/>
            <person name="Viehrig K."/>
            <person name="Ye F."/>
            <person name="Su P."/>
            <person name="Kiefer A.F."/>
            <person name="Nichols A."/>
            <person name="Cepeda A.J."/>
            <person name="Yan W."/>
            <person name="Fan B."/>
            <person name="Jiang Y."/>
            <person name="Adhikari A."/>
            <person name="Zheng C.-J."/>
            <person name="Schuster L."/>
            <person name="Cowan T.M."/>
            <person name="Smanski M.J."/>
            <person name="Chevrette M.G."/>
            <person name="De Carvalho L.P.S."/>
            <person name="Shen B."/>
        </authorList>
    </citation>
    <scope>NUCLEOTIDE SEQUENCE [LARGE SCALE GENOMIC DNA]</scope>
    <source>
        <strain evidence="4 5">NPDC053399</strain>
    </source>
</reference>
<dbReference type="InterPro" id="IPR028098">
    <property type="entry name" value="Glyco_trans_4-like_N"/>
</dbReference>
<evidence type="ECO:0000259" key="3">
    <source>
        <dbReference type="Pfam" id="PF13579"/>
    </source>
</evidence>
<dbReference type="InterPro" id="IPR050194">
    <property type="entry name" value="Glycosyltransferase_grp1"/>
</dbReference>
<keyword evidence="5" id="KW-1185">Reference proteome</keyword>
<dbReference type="PANTHER" id="PTHR45947:SF3">
    <property type="entry name" value="SULFOQUINOVOSYL TRANSFERASE SQD2"/>
    <property type="match status" value="1"/>
</dbReference>
<accession>A0ABW8C3Y6</accession>
<proteinExistence type="predicted"/>